<evidence type="ECO:0000256" key="1">
    <source>
        <dbReference type="SAM" id="MobiDB-lite"/>
    </source>
</evidence>
<feature type="compositionally biased region" description="Low complexity" evidence="1">
    <location>
        <begin position="159"/>
        <end position="178"/>
    </location>
</feature>
<evidence type="ECO:0000313" key="4">
    <source>
        <dbReference type="Proteomes" id="UP000230842"/>
    </source>
</evidence>
<comment type="caution">
    <text evidence="3">The sequence shown here is derived from an EMBL/GenBank/DDBJ whole genome shotgun (WGS) entry which is preliminary data.</text>
</comment>
<organism evidence="3 4">
    <name type="scientific">Mumia flava</name>
    <dbReference type="NCBI Taxonomy" id="1348852"/>
    <lineage>
        <taxon>Bacteria</taxon>
        <taxon>Bacillati</taxon>
        <taxon>Actinomycetota</taxon>
        <taxon>Actinomycetes</taxon>
        <taxon>Propionibacteriales</taxon>
        <taxon>Nocardioidaceae</taxon>
        <taxon>Mumia</taxon>
    </lineage>
</organism>
<evidence type="ECO:0000313" key="3">
    <source>
        <dbReference type="EMBL" id="PJJ57698.1"/>
    </source>
</evidence>
<proteinExistence type="predicted"/>
<feature type="transmembrane region" description="Helical" evidence="2">
    <location>
        <begin position="41"/>
        <end position="62"/>
    </location>
</feature>
<gene>
    <name evidence="3" type="ORF">CLV56_1936</name>
</gene>
<reference evidence="3 4" key="1">
    <citation type="submission" date="2017-11" db="EMBL/GenBank/DDBJ databases">
        <title>Genomic Encyclopedia of Archaeal and Bacterial Type Strains, Phase II (KMG-II): From Individual Species to Whole Genera.</title>
        <authorList>
            <person name="Goeker M."/>
        </authorList>
    </citation>
    <scope>NUCLEOTIDE SEQUENCE [LARGE SCALE GENOMIC DNA]</scope>
    <source>
        <strain evidence="3 4">DSM 27763</strain>
    </source>
</reference>
<keyword evidence="4" id="KW-1185">Reference proteome</keyword>
<dbReference type="Proteomes" id="UP000230842">
    <property type="component" value="Unassembled WGS sequence"/>
</dbReference>
<feature type="region of interest" description="Disordered" evidence="1">
    <location>
        <begin position="146"/>
        <end position="178"/>
    </location>
</feature>
<protein>
    <submittedName>
        <fullName evidence="3">Uncharacterized protein</fullName>
    </submittedName>
</protein>
<sequence>MVDSWWRAPRSVTIGNGFAAALVWAVFAVEVAVLSVDPPSLRTLGAACALFWAGFALAHTVWILRAPARAQEAPSCPPSFEHLVGTALWILTLVGLGSTALVLNVDRSPLTMLATGVLWVLVGFRAGGMAVRLAELLWRTKVAPPLTPPWTPPPPYGPVPRAGGEAPQAGGAPPSGRR</sequence>
<feature type="transmembrane region" description="Helical" evidence="2">
    <location>
        <begin position="83"/>
        <end position="103"/>
    </location>
</feature>
<feature type="transmembrane region" description="Helical" evidence="2">
    <location>
        <begin position="12"/>
        <end position="35"/>
    </location>
</feature>
<evidence type="ECO:0000256" key="2">
    <source>
        <dbReference type="SAM" id="Phobius"/>
    </source>
</evidence>
<name>A0A0B2B1Z8_9ACTN</name>
<dbReference type="EMBL" id="PGEZ01000001">
    <property type="protein sequence ID" value="PJJ57698.1"/>
    <property type="molecule type" value="Genomic_DNA"/>
</dbReference>
<keyword evidence="2" id="KW-1133">Transmembrane helix</keyword>
<keyword evidence="2" id="KW-0472">Membrane</keyword>
<accession>A0A0B2B1Z8</accession>
<feature type="compositionally biased region" description="Pro residues" evidence="1">
    <location>
        <begin position="146"/>
        <end position="158"/>
    </location>
</feature>
<keyword evidence="2" id="KW-0812">Transmembrane</keyword>
<dbReference type="AlphaFoldDB" id="A0A0B2B1Z8"/>
<feature type="transmembrane region" description="Helical" evidence="2">
    <location>
        <begin position="109"/>
        <end position="131"/>
    </location>
</feature>